<evidence type="ECO:0000313" key="1">
    <source>
        <dbReference type="EMBL" id="KZC06593.1"/>
    </source>
</evidence>
<dbReference type="Proteomes" id="UP000076502">
    <property type="component" value="Unassembled WGS sequence"/>
</dbReference>
<accession>A0A154P429</accession>
<organism evidence="1 2">
    <name type="scientific">Dufourea novaeangliae</name>
    <name type="common">Sweat bee</name>
    <dbReference type="NCBI Taxonomy" id="178035"/>
    <lineage>
        <taxon>Eukaryota</taxon>
        <taxon>Metazoa</taxon>
        <taxon>Ecdysozoa</taxon>
        <taxon>Arthropoda</taxon>
        <taxon>Hexapoda</taxon>
        <taxon>Insecta</taxon>
        <taxon>Pterygota</taxon>
        <taxon>Neoptera</taxon>
        <taxon>Endopterygota</taxon>
        <taxon>Hymenoptera</taxon>
        <taxon>Apocrita</taxon>
        <taxon>Aculeata</taxon>
        <taxon>Apoidea</taxon>
        <taxon>Anthophila</taxon>
        <taxon>Halictidae</taxon>
        <taxon>Rophitinae</taxon>
        <taxon>Dufourea</taxon>
    </lineage>
</organism>
<name>A0A154P429_DUFNO</name>
<dbReference type="EMBL" id="KQ434809">
    <property type="protein sequence ID" value="KZC06593.1"/>
    <property type="molecule type" value="Genomic_DNA"/>
</dbReference>
<protein>
    <submittedName>
        <fullName evidence="1">Uncharacterized protein</fullName>
    </submittedName>
</protein>
<gene>
    <name evidence="1" type="ORF">WN55_10504</name>
</gene>
<keyword evidence="2" id="KW-1185">Reference proteome</keyword>
<dbReference type="AlphaFoldDB" id="A0A154P429"/>
<proteinExistence type="predicted"/>
<sequence>MTVLTIIVCKFLQNVFPLHVLYSLSEQRGRKSVLTTLSPASYVMSEQLAHDLLIIALLRGELLKKKKKKKS</sequence>
<evidence type="ECO:0000313" key="2">
    <source>
        <dbReference type="Proteomes" id="UP000076502"/>
    </source>
</evidence>
<reference evidence="1 2" key="1">
    <citation type="submission" date="2015-07" db="EMBL/GenBank/DDBJ databases">
        <title>The genome of Dufourea novaeangliae.</title>
        <authorList>
            <person name="Pan H."/>
            <person name="Kapheim K."/>
        </authorList>
    </citation>
    <scope>NUCLEOTIDE SEQUENCE [LARGE SCALE GENOMIC DNA]</scope>
    <source>
        <strain evidence="1">0120121106</strain>
        <tissue evidence="1">Whole body</tissue>
    </source>
</reference>